<dbReference type="AlphaFoldDB" id="A0A381YPL5"/>
<feature type="transmembrane region" description="Helical" evidence="1">
    <location>
        <begin position="97"/>
        <end position="120"/>
    </location>
</feature>
<feature type="transmembrane region" description="Helical" evidence="1">
    <location>
        <begin position="33"/>
        <end position="52"/>
    </location>
</feature>
<sequence length="142" mass="16771">MKYGSAFIYLNLSYAAGLICFLILFYINIQIIFLTNFIIIVSVTLLLIKLRYWYSIRKTLRNINSIDKQKYFLLRLTFCIFTYITPVYCIIQEPHLVVSHYVSTITFTIVTVLAIIGMFIERWLFFTESKRNANLYYGNDAV</sequence>
<evidence type="ECO:0008006" key="3">
    <source>
        <dbReference type="Google" id="ProtNLM"/>
    </source>
</evidence>
<name>A0A381YPL5_9ZZZZ</name>
<evidence type="ECO:0000313" key="2">
    <source>
        <dbReference type="EMBL" id="SVA78447.1"/>
    </source>
</evidence>
<keyword evidence="1" id="KW-1133">Transmembrane helix</keyword>
<gene>
    <name evidence="2" type="ORF">METZ01_LOCUS131301</name>
</gene>
<proteinExistence type="predicted"/>
<accession>A0A381YPL5</accession>
<dbReference type="EMBL" id="UINC01018635">
    <property type="protein sequence ID" value="SVA78447.1"/>
    <property type="molecule type" value="Genomic_DNA"/>
</dbReference>
<evidence type="ECO:0000256" key="1">
    <source>
        <dbReference type="SAM" id="Phobius"/>
    </source>
</evidence>
<keyword evidence="1" id="KW-0472">Membrane</keyword>
<organism evidence="2">
    <name type="scientific">marine metagenome</name>
    <dbReference type="NCBI Taxonomy" id="408172"/>
    <lineage>
        <taxon>unclassified sequences</taxon>
        <taxon>metagenomes</taxon>
        <taxon>ecological metagenomes</taxon>
    </lineage>
</organism>
<keyword evidence="1" id="KW-0812">Transmembrane</keyword>
<protein>
    <recommendedName>
        <fullName evidence="3">7TM-DISM receptor extracellular domain-containing protein</fullName>
    </recommendedName>
</protein>
<feature type="transmembrane region" description="Helical" evidence="1">
    <location>
        <begin position="72"/>
        <end position="91"/>
    </location>
</feature>
<reference evidence="2" key="1">
    <citation type="submission" date="2018-05" db="EMBL/GenBank/DDBJ databases">
        <authorList>
            <person name="Lanie J.A."/>
            <person name="Ng W.-L."/>
            <person name="Kazmierczak K.M."/>
            <person name="Andrzejewski T.M."/>
            <person name="Davidsen T.M."/>
            <person name="Wayne K.J."/>
            <person name="Tettelin H."/>
            <person name="Glass J.I."/>
            <person name="Rusch D."/>
            <person name="Podicherti R."/>
            <person name="Tsui H.-C.T."/>
            <person name="Winkler M.E."/>
        </authorList>
    </citation>
    <scope>NUCLEOTIDE SEQUENCE</scope>
</reference>
<feature type="transmembrane region" description="Helical" evidence="1">
    <location>
        <begin position="7"/>
        <end position="27"/>
    </location>
</feature>